<keyword evidence="2" id="KW-0812">Transmembrane</keyword>
<keyword evidence="3" id="KW-0677">Repeat</keyword>
<feature type="compositionally biased region" description="Low complexity" evidence="9">
    <location>
        <begin position="194"/>
        <end position="206"/>
    </location>
</feature>
<accession>A0AAN8ZSV5</accession>
<feature type="non-terminal residue" evidence="11">
    <location>
        <position position="747"/>
    </location>
</feature>
<comment type="subcellular location">
    <subcellularLocation>
        <location evidence="1">Membrane</location>
    </subcellularLocation>
</comment>
<protein>
    <recommendedName>
        <fullName evidence="10">Cadherin domain-containing protein</fullName>
    </recommendedName>
</protein>
<gene>
    <name evidence="11" type="ORF">SK128_020771</name>
</gene>
<dbReference type="AlphaFoldDB" id="A0AAN8ZSV5"/>
<dbReference type="GO" id="GO:0005509">
    <property type="term" value="F:calcium ion binding"/>
    <property type="evidence" value="ECO:0007669"/>
    <property type="project" value="UniProtKB-UniRule"/>
</dbReference>
<dbReference type="SMART" id="SM00112">
    <property type="entry name" value="CA"/>
    <property type="match status" value="2"/>
</dbReference>
<reference evidence="11 12" key="1">
    <citation type="submission" date="2023-11" db="EMBL/GenBank/DDBJ databases">
        <title>Halocaridina rubra genome assembly.</title>
        <authorList>
            <person name="Smith C."/>
        </authorList>
    </citation>
    <scope>NUCLEOTIDE SEQUENCE [LARGE SCALE GENOMIC DNA]</scope>
    <source>
        <strain evidence="11">EP-1</strain>
        <tissue evidence="11">Whole</tissue>
    </source>
</reference>
<evidence type="ECO:0000256" key="1">
    <source>
        <dbReference type="ARBA" id="ARBA00004370"/>
    </source>
</evidence>
<feature type="domain" description="Cadherin" evidence="10">
    <location>
        <begin position="14"/>
        <end position="81"/>
    </location>
</feature>
<evidence type="ECO:0000256" key="3">
    <source>
        <dbReference type="ARBA" id="ARBA00022737"/>
    </source>
</evidence>
<feature type="region of interest" description="Disordered" evidence="9">
    <location>
        <begin position="583"/>
        <end position="630"/>
    </location>
</feature>
<dbReference type="GO" id="GO:0007156">
    <property type="term" value="P:homophilic cell adhesion via plasma membrane adhesion molecules"/>
    <property type="evidence" value="ECO:0007669"/>
    <property type="project" value="InterPro"/>
</dbReference>
<evidence type="ECO:0000313" key="12">
    <source>
        <dbReference type="Proteomes" id="UP001381693"/>
    </source>
</evidence>
<keyword evidence="6" id="KW-1133">Transmembrane helix</keyword>
<dbReference type="PANTHER" id="PTHR24025:SF23">
    <property type="entry name" value="NEURAL-CADHERIN"/>
    <property type="match status" value="1"/>
</dbReference>
<evidence type="ECO:0000313" key="11">
    <source>
        <dbReference type="EMBL" id="KAK7013374.1"/>
    </source>
</evidence>
<keyword evidence="4 8" id="KW-0106">Calcium</keyword>
<dbReference type="Gene3D" id="2.60.40.60">
    <property type="entry name" value="Cadherins"/>
    <property type="match status" value="2"/>
</dbReference>
<dbReference type="GO" id="GO:0005886">
    <property type="term" value="C:plasma membrane"/>
    <property type="evidence" value="ECO:0007669"/>
    <property type="project" value="InterPro"/>
</dbReference>
<dbReference type="CDD" id="cd11304">
    <property type="entry name" value="Cadherin_repeat"/>
    <property type="match status" value="2"/>
</dbReference>
<evidence type="ECO:0000256" key="8">
    <source>
        <dbReference type="PROSITE-ProRule" id="PRU00043"/>
    </source>
</evidence>
<dbReference type="PROSITE" id="PS00232">
    <property type="entry name" value="CADHERIN_1"/>
    <property type="match status" value="2"/>
</dbReference>
<keyword evidence="5" id="KW-0130">Cell adhesion</keyword>
<dbReference type="InterPro" id="IPR002126">
    <property type="entry name" value="Cadherin-like_dom"/>
</dbReference>
<dbReference type="SUPFAM" id="SSF49313">
    <property type="entry name" value="Cadherin-like"/>
    <property type="match status" value="2"/>
</dbReference>
<name>A0AAN8ZSV5_HALRR</name>
<dbReference type="Pfam" id="PF00028">
    <property type="entry name" value="Cadherin"/>
    <property type="match status" value="1"/>
</dbReference>
<dbReference type="PANTHER" id="PTHR24025">
    <property type="entry name" value="DESMOGLEIN FAMILY MEMBER"/>
    <property type="match status" value="1"/>
</dbReference>
<feature type="region of interest" description="Disordered" evidence="9">
    <location>
        <begin position="189"/>
        <end position="219"/>
    </location>
</feature>
<evidence type="ECO:0000256" key="9">
    <source>
        <dbReference type="SAM" id="MobiDB-lite"/>
    </source>
</evidence>
<evidence type="ECO:0000256" key="5">
    <source>
        <dbReference type="ARBA" id="ARBA00022889"/>
    </source>
</evidence>
<proteinExistence type="predicted"/>
<evidence type="ECO:0000256" key="6">
    <source>
        <dbReference type="ARBA" id="ARBA00022989"/>
    </source>
</evidence>
<keyword evidence="12" id="KW-1185">Reference proteome</keyword>
<dbReference type="GO" id="GO:0005911">
    <property type="term" value="C:cell-cell junction"/>
    <property type="evidence" value="ECO:0007669"/>
    <property type="project" value="TreeGrafter"/>
</dbReference>
<dbReference type="EMBL" id="JAXCGZ010023323">
    <property type="protein sequence ID" value="KAK7013374.1"/>
    <property type="molecule type" value="Genomic_DNA"/>
</dbReference>
<dbReference type="InterPro" id="IPR050971">
    <property type="entry name" value="Cadherin-domain_protein"/>
</dbReference>
<dbReference type="Proteomes" id="UP001381693">
    <property type="component" value="Unassembled WGS sequence"/>
</dbReference>
<dbReference type="InterPro" id="IPR015919">
    <property type="entry name" value="Cadherin-like_sf"/>
</dbReference>
<dbReference type="InterPro" id="IPR020894">
    <property type="entry name" value="Cadherin_CS"/>
</dbReference>
<feature type="domain" description="Cadherin" evidence="10">
    <location>
        <begin position="83"/>
        <end position="204"/>
    </location>
</feature>
<evidence type="ECO:0000256" key="2">
    <source>
        <dbReference type="ARBA" id="ARBA00022692"/>
    </source>
</evidence>
<evidence type="ECO:0000256" key="4">
    <source>
        <dbReference type="ARBA" id="ARBA00022837"/>
    </source>
</evidence>
<organism evidence="11 12">
    <name type="scientific">Halocaridina rubra</name>
    <name type="common">Hawaiian red shrimp</name>
    <dbReference type="NCBI Taxonomy" id="373956"/>
    <lineage>
        <taxon>Eukaryota</taxon>
        <taxon>Metazoa</taxon>
        <taxon>Ecdysozoa</taxon>
        <taxon>Arthropoda</taxon>
        <taxon>Crustacea</taxon>
        <taxon>Multicrustacea</taxon>
        <taxon>Malacostraca</taxon>
        <taxon>Eumalacostraca</taxon>
        <taxon>Eucarida</taxon>
        <taxon>Decapoda</taxon>
        <taxon>Pleocyemata</taxon>
        <taxon>Caridea</taxon>
        <taxon>Atyoidea</taxon>
        <taxon>Atyidae</taxon>
        <taxon>Halocaridina</taxon>
    </lineage>
</organism>
<sequence length="747" mass="85262">MEISHSSFPTGVPLRYSITGGNRDGLFTIDQRTGVITLAAPLDYEVYDKHELVVSGEAGGQSVHTIVQVSVADVNDNPPYFINPDSHVTVIEEDDRHLPATLVKVEASDPDEADEGGLLYTITGDGVDGLGPEDAFFSINPRTGNLMQLRALDRDPPSGKRVWKLRVKVRDGQKALTIRQSLRNYKLKSEKSQDQTFSSSSSSFSTWRDESGFQNDEPTVWNTKKGITMKENSRYSGTFDGLAFFSEKLLSNYSRFEKLKMSQGWSKKKPKPLWLRNNSGYFDLVTESDKLFTAPNNRKYFLDGGQYTWPLKELNKDIGRFLLLDHTNEYVHSRGTWKFSRPLDRLSKRKREDKHDKEKMEMKITKKTYELSSLKSHHQMMRRKNFLHVNNRIRRRRNVPVDLLYNVQPSSRNMRDMKIPILMSPSHKTDSSIIRRIYSTNFHKFTQQSGLTKMENAINKRTDNKDYTNIICWNKCADYQLKNKYLSKGSLNLRETIPVNKNSFSHYQGGGFLHLLATMNSTKNQIKDKKINSDVIYFMPYSDDKQKSLNFSDSADGYLIPNINQGPSRMSHTFTTSEQNLNSEDVFKGPNIDKNGDLKINSNGTTKKHHRHRRNTHSHWKEDHSSENQEFQVSDDLNQDTEIASSASIKDINWLSRATRNSGLSVEGAAESSPEYPFDNFDIGDECQVMNRDLDGVGEDSNQAAAARESFHEVEMMVTVVVKDINDNAPVFPNTTMFGEIIENGPS</sequence>
<keyword evidence="7" id="KW-0472">Membrane</keyword>
<dbReference type="PRINTS" id="PR00205">
    <property type="entry name" value="CADHERIN"/>
</dbReference>
<evidence type="ECO:0000256" key="7">
    <source>
        <dbReference type="ARBA" id="ARBA00023136"/>
    </source>
</evidence>
<evidence type="ECO:0000259" key="10">
    <source>
        <dbReference type="PROSITE" id="PS50268"/>
    </source>
</evidence>
<feature type="compositionally biased region" description="Basic residues" evidence="9">
    <location>
        <begin position="606"/>
        <end position="618"/>
    </location>
</feature>
<dbReference type="PROSITE" id="PS50268">
    <property type="entry name" value="CADHERIN_2"/>
    <property type="match status" value="2"/>
</dbReference>
<comment type="caution">
    <text evidence="11">The sequence shown here is derived from an EMBL/GenBank/DDBJ whole genome shotgun (WGS) entry which is preliminary data.</text>
</comment>